<keyword evidence="3" id="KW-1185">Reference proteome</keyword>
<organism evidence="2 3">
    <name type="scientific">Kaistia soli DSM 19436</name>
    <dbReference type="NCBI Taxonomy" id="1122133"/>
    <lineage>
        <taxon>Bacteria</taxon>
        <taxon>Pseudomonadati</taxon>
        <taxon>Pseudomonadota</taxon>
        <taxon>Alphaproteobacteria</taxon>
        <taxon>Hyphomicrobiales</taxon>
        <taxon>Kaistiaceae</taxon>
        <taxon>Kaistia</taxon>
    </lineage>
</organism>
<accession>A0A1M4X5W0</accession>
<proteinExistence type="predicted"/>
<evidence type="ECO:0000313" key="3">
    <source>
        <dbReference type="Proteomes" id="UP000184485"/>
    </source>
</evidence>
<dbReference type="Proteomes" id="UP000184485">
    <property type="component" value="Unassembled WGS sequence"/>
</dbReference>
<feature type="chain" id="PRO_5012273893" evidence="1">
    <location>
        <begin position="22"/>
        <end position="90"/>
    </location>
</feature>
<feature type="signal peptide" evidence="1">
    <location>
        <begin position="1"/>
        <end position="21"/>
    </location>
</feature>
<name>A0A1M4X5W0_9HYPH</name>
<keyword evidence="1" id="KW-0732">Signal</keyword>
<evidence type="ECO:0000313" key="2">
    <source>
        <dbReference type="EMBL" id="SHE88763.1"/>
    </source>
</evidence>
<evidence type="ECO:0000256" key="1">
    <source>
        <dbReference type="SAM" id="SignalP"/>
    </source>
</evidence>
<sequence>MMKTFMAAGLFIAFGTGTALADQASADACAGSLNTEAKAIYAAAIGSVGSTDLKSLLTEKTKGLVMAGTVSRSTAKESAMAAANCLEMAQ</sequence>
<dbReference type="AlphaFoldDB" id="A0A1M4X5W0"/>
<protein>
    <submittedName>
        <fullName evidence="2">Uncharacterized protein</fullName>
    </submittedName>
</protein>
<gene>
    <name evidence="2" type="ORF">SAMN02745157_1154</name>
</gene>
<reference evidence="2 3" key="1">
    <citation type="submission" date="2016-11" db="EMBL/GenBank/DDBJ databases">
        <authorList>
            <person name="Jaros S."/>
            <person name="Januszkiewicz K."/>
            <person name="Wedrychowicz H."/>
        </authorList>
    </citation>
    <scope>NUCLEOTIDE SEQUENCE [LARGE SCALE GENOMIC DNA]</scope>
    <source>
        <strain evidence="2 3">DSM 19436</strain>
    </source>
</reference>
<dbReference type="EMBL" id="FQUP01000001">
    <property type="protein sequence ID" value="SHE88763.1"/>
    <property type="molecule type" value="Genomic_DNA"/>
</dbReference>